<keyword evidence="1" id="KW-1015">Disulfide bond</keyword>
<dbReference type="InterPro" id="IPR009003">
    <property type="entry name" value="Peptidase_S1_PA"/>
</dbReference>
<dbReference type="CDD" id="cd00190">
    <property type="entry name" value="Tryp_SPc"/>
    <property type="match status" value="1"/>
</dbReference>
<dbReference type="PROSITE" id="PS00134">
    <property type="entry name" value="TRYPSIN_HIS"/>
    <property type="match status" value="1"/>
</dbReference>
<dbReference type="GO" id="GO:0005737">
    <property type="term" value="C:cytoplasm"/>
    <property type="evidence" value="ECO:0007669"/>
    <property type="project" value="TreeGrafter"/>
</dbReference>
<dbReference type="InterPro" id="IPR043504">
    <property type="entry name" value="Peptidase_S1_PA_chymotrypsin"/>
</dbReference>
<dbReference type="GO" id="GO:0006508">
    <property type="term" value="P:proteolysis"/>
    <property type="evidence" value="ECO:0007669"/>
    <property type="project" value="InterPro"/>
</dbReference>
<evidence type="ECO:0000256" key="2">
    <source>
        <dbReference type="SAM" id="MobiDB-lite"/>
    </source>
</evidence>
<reference evidence="4" key="1">
    <citation type="submission" date="2025-08" db="UniProtKB">
        <authorList>
            <consortium name="Ensembl"/>
        </authorList>
    </citation>
    <scope>IDENTIFICATION</scope>
</reference>
<dbReference type="Gene3D" id="2.40.10.10">
    <property type="entry name" value="Trypsin-like serine proteases"/>
    <property type="match status" value="2"/>
</dbReference>
<evidence type="ECO:0000259" key="3">
    <source>
        <dbReference type="PROSITE" id="PS50240"/>
    </source>
</evidence>
<feature type="compositionally biased region" description="Polar residues" evidence="2">
    <location>
        <begin position="231"/>
        <end position="242"/>
    </location>
</feature>
<feature type="domain" description="Peptidase S1" evidence="3">
    <location>
        <begin position="1"/>
        <end position="209"/>
    </location>
</feature>
<organism evidence="4">
    <name type="scientific">Capra hircus</name>
    <name type="common">Goat</name>
    <dbReference type="NCBI Taxonomy" id="9925"/>
    <lineage>
        <taxon>Eukaryota</taxon>
        <taxon>Metazoa</taxon>
        <taxon>Chordata</taxon>
        <taxon>Craniata</taxon>
        <taxon>Vertebrata</taxon>
        <taxon>Euteleostomi</taxon>
        <taxon>Mammalia</taxon>
        <taxon>Eutheria</taxon>
        <taxon>Laurasiatheria</taxon>
        <taxon>Artiodactyla</taxon>
        <taxon>Ruminantia</taxon>
        <taxon>Pecora</taxon>
        <taxon>Bovidae</taxon>
        <taxon>Caprinae</taxon>
        <taxon>Capra</taxon>
    </lineage>
</organism>
<accession>A0A8C2S9I3</accession>
<dbReference type="GO" id="GO:0004252">
    <property type="term" value="F:serine-type endopeptidase activity"/>
    <property type="evidence" value="ECO:0007669"/>
    <property type="project" value="InterPro"/>
</dbReference>
<protein>
    <recommendedName>
        <fullName evidence="3">Peptidase S1 domain-containing protein</fullName>
    </recommendedName>
</protein>
<dbReference type="InterPro" id="IPR001254">
    <property type="entry name" value="Trypsin_dom"/>
</dbReference>
<dbReference type="AlphaFoldDB" id="A0A8C2S9I3"/>
<dbReference type="PRINTS" id="PR00722">
    <property type="entry name" value="CHYMOTRYPSIN"/>
</dbReference>
<dbReference type="Pfam" id="PF00089">
    <property type="entry name" value="Trypsin"/>
    <property type="match status" value="1"/>
</dbReference>
<dbReference type="PANTHER" id="PTHR24271">
    <property type="entry name" value="KALLIKREIN-RELATED"/>
    <property type="match status" value="1"/>
</dbReference>
<dbReference type="PANTHER" id="PTHR24271:SF58">
    <property type="entry name" value="DUODENASE-1"/>
    <property type="match status" value="1"/>
</dbReference>
<dbReference type="InterPro" id="IPR018114">
    <property type="entry name" value="TRYPSIN_HIS"/>
</dbReference>
<dbReference type="PROSITE" id="PS50240">
    <property type="entry name" value="TRYPSIN_DOM"/>
    <property type="match status" value="1"/>
</dbReference>
<dbReference type="SUPFAM" id="SSF50494">
    <property type="entry name" value="Trypsin-like serine proteases"/>
    <property type="match status" value="1"/>
</dbReference>
<sequence>MAFLRFKISGEPYVCGGFLVREDFVLTAAHCQGRPMKVTLGAHNIKEKERTQQVIPSRRAIPHPGYNSETCANDLMLLQLKRKAKMTAAVSTIGLPSGSDTVNPGMLCSVAGWGLLRVNGSTANKLQEVELEVQRDEECKSRYRVYNTSTQMCVGNPRMKNSAMEVSDTPLCMQSPGHSQAVGTGSNGNEPCPCVPSLSSYLVSVPCPWGVNTAPQSHMGGGFLQEEGDCQGQSETSGPTRP</sequence>
<dbReference type="InterPro" id="IPR001314">
    <property type="entry name" value="Peptidase_S1A"/>
</dbReference>
<proteinExistence type="predicted"/>
<evidence type="ECO:0000313" key="4">
    <source>
        <dbReference type="Ensembl" id="ENSCHIP00010040867.1"/>
    </source>
</evidence>
<name>A0A8C2S9I3_CAPHI</name>
<evidence type="ECO:0000256" key="1">
    <source>
        <dbReference type="ARBA" id="ARBA00023157"/>
    </source>
</evidence>
<feature type="region of interest" description="Disordered" evidence="2">
    <location>
        <begin position="218"/>
        <end position="242"/>
    </location>
</feature>
<dbReference type="SMART" id="SM00020">
    <property type="entry name" value="Tryp_SPc"/>
    <property type="match status" value="1"/>
</dbReference>
<dbReference type="FunFam" id="2.40.10.10:FF:000005">
    <property type="entry name" value="Serine protease 37"/>
    <property type="match status" value="1"/>
</dbReference>
<dbReference type="Ensembl" id="ENSCHIT00010056971.1">
    <property type="protein sequence ID" value="ENSCHIP00010040867.1"/>
    <property type="gene ID" value="ENSCHIG00010029951.1"/>
</dbReference>